<accession>G2G9D9</accession>
<reference evidence="2 3" key="1">
    <citation type="submission" date="2011-08" db="EMBL/GenBank/DDBJ databases">
        <authorList>
            <person name="Lin Y."/>
            <person name="Hao X."/>
            <person name="Johnstone L."/>
            <person name="Miller S.J."/>
            <person name="Wei G."/>
            <person name="Rensing C."/>
        </authorList>
    </citation>
    <scope>NUCLEOTIDE SEQUENCE [LARGE SCALE GENOMIC DNA]</scope>
    <source>
        <strain evidence="2 3">K42</strain>
    </source>
</reference>
<evidence type="ECO:0000313" key="2">
    <source>
        <dbReference type="EMBL" id="EGX59854.1"/>
    </source>
</evidence>
<organism evidence="2 3">
    <name type="scientific">Streptomyces zinciresistens K42</name>
    <dbReference type="NCBI Taxonomy" id="700597"/>
    <lineage>
        <taxon>Bacteria</taxon>
        <taxon>Bacillati</taxon>
        <taxon>Actinomycetota</taxon>
        <taxon>Actinomycetes</taxon>
        <taxon>Kitasatosporales</taxon>
        <taxon>Streptomycetaceae</taxon>
        <taxon>Streptomyces</taxon>
    </lineage>
</organism>
<dbReference type="OrthoDB" id="9768668at2"/>
<dbReference type="PATRIC" id="fig|700597.3.peg.2066"/>
<dbReference type="RefSeq" id="WP_007494091.1">
    <property type="nucleotide sequence ID" value="NZ_AGBF01000023.1"/>
</dbReference>
<name>G2G9D9_9ACTN</name>
<keyword evidence="3" id="KW-1185">Reference proteome</keyword>
<gene>
    <name evidence="2" type="ORF">SZN_10598</name>
</gene>
<proteinExistence type="predicted"/>
<dbReference type="AlphaFoldDB" id="G2G9D9"/>
<dbReference type="InterPro" id="IPR036188">
    <property type="entry name" value="FAD/NAD-bd_sf"/>
</dbReference>
<dbReference type="Gene3D" id="3.50.50.60">
    <property type="entry name" value="FAD/NAD(P)-binding domain"/>
    <property type="match status" value="1"/>
</dbReference>
<dbReference type="Proteomes" id="UP000004217">
    <property type="component" value="Unassembled WGS sequence"/>
</dbReference>
<evidence type="ECO:0000313" key="3">
    <source>
        <dbReference type="Proteomes" id="UP000004217"/>
    </source>
</evidence>
<feature type="region of interest" description="Disordered" evidence="1">
    <location>
        <begin position="400"/>
        <end position="421"/>
    </location>
</feature>
<dbReference type="SUPFAM" id="SSF51905">
    <property type="entry name" value="FAD/NAD(P)-binding domain"/>
    <property type="match status" value="1"/>
</dbReference>
<comment type="caution">
    <text evidence="2">The sequence shown here is derived from an EMBL/GenBank/DDBJ whole genome shotgun (WGS) entry which is preliminary data.</text>
</comment>
<protein>
    <submittedName>
        <fullName evidence="2">Uncharacterized protein</fullName>
    </submittedName>
</protein>
<evidence type="ECO:0000256" key="1">
    <source>
        <dbReference type="SAM" id="MobiDB-lite"/>
    </source>
</evidence>
<sequence>MIPLVQVVGFGPATLGLPLAADRMGELDRFAAQGMAFVERALGPAVLRANRFPFLIESNSPARDFVAGVDPAGRFGGVLDRPAGRELVEHGERRVPLRHVGAYLADLADEITGWLHAHTGQIRYGREVRRVRRNADGTFTSLCTAGRPVLRSHAVVLATGAAEDTARHGVPGDRLVPSARLLAGDVDQVAHAVRAGRPVAILGGSHSGFAAADLVLTRHGGAVRPGQITVVHREIALGFASVAELAAAGPLPGTPPLKPPVICPQTGAVNRFTGLRGAARRLCMAVLARAEDRVRLCPAGTDEARQALARAAVVVHAGGYRGTAPEVVGADGTPVPLRREHGRIAVDEACRVLGPHGPVAGVHGLGIGFARRDDDGERRAAINVFHGRDAEDIVRSLLGRASPLTPATTPPSAPATTRKGQ</sequence>
<dbReference type="EMBL" id="AGBF01000023">
    <property type="protein sequence ID" value="EGX59854.1"/>
    <property type="molecule type" value="Genomic_DNA"/>
</dbReference>